<reference evidence="1 2" key="1">
    <citation type="journal article" date="2018" name="ACS Chem. Biol.">
        <title>Ketoreductase domain dysfunction expands chemodiversity: malyngamide biosynthesis in the cyanobacterium Okeania hirsuta.</title>
        <authorList>
            <person name="Moss N.A."/>
            <person name="Leao T."/>
            <person name="Rankin M."/>
            <person name="McCullough T.M."/>
            <person name="Qu P."/>
            <person name="Korobeynikov A."/>
            <person name="Smith J.L."/>
            <person name="Gerwick L."/>
            <person name="Gerwick W.H."/>
        </authorList>
    </citation>
    <scope>NUCLEOTIDE SEQUENCE [LARGE SCALE GENOMIC DNA]</scope>
    <source>
        <strain evidence="1 2">PAB10Feb10-1</strain>
    </source>
</reference>
<sequence>MRIYYPGALQKQEIWTSSAASDRILGIYTLHNSDLLCRFIPNYMAVYYKLYSFAYTFYNDYDFYKARKEAIPIAIEGAFDVESFSRNGEAQLSPTDTSRWNRIVISPRRGPNAGYGHITQGTSNFRQVNFSLDSMMNVSIKPRFDTTSIFIGRVESISSEQYSWKGIAGSDTLEMVLRRNERTFPLDQRKFMWVMEQKDFY</sequence>
<organism evidence="1 2">
    <name type="scientific">Okeania hirsuta</name>
    <dbReference type="NCBI Taxonomy" id="1458930"/>
    <lineage>
        <taxon>Bacteria</taxon>
        <taxon>Bacillati</taxon>
        <taxon>Cyanobacteriota</taxon>
        <taxon>Cyanophyceae</taxon>
        <taxon>Oscillatoriophycideae</taxon>
        <taxon>Oscillatoriales</taxon>
        <taxon>Microcoleaceae</taxon>
        <taxon>Okeania</taxon>
    </lineage>
</organism>
<proteinExistence type="predicted"/>
<protein>
    <submittedName>
        <fullName evidence="1">Uncharacterized protein</fullName>
    </submittedName>
</protein>
<dbReference type="Proteomes" id="UP000269154">
    <property type="component" value="Unassembled WGS sequence"/>
</dbReference>
<gene>
    <name evidence="1" type="ORF">D5R40_30515</name>
</gene>
<evidence type="ECO:0000313" key="2">
    <source>
        <dbReference type="Proteomes" id="UP000269154"/>
    </source>
</evidence>
<dbReference type="EMBL" id="RCBY01000347">
    <property type="protein sequence ID" value="RQH23264.1"/>
    <property type="molecule type" value="Genomic_DNA"/>
</dbReference>
<keyword evidence="2" id="KW-1185">Reference proteome</keyword>
<dbReference type="AlphaFoldDB" id="A0A3N6NXM2"/>
<name>A0A3N6NXM2_9CYAN</name>
<comment type="caution">
    <text evidence="1">The sequence shown here is derived from an EMBL/GenBank/DDBJ whole genome shotgun (WGS) entry which is preliminary data.</text>
</comment>
<evidence type="ECO:0000313" key="1">
    <source>
        <dbReference type="EMBL" id="RQH23264.1"/>
    </source>
</evidence>
<accession>A0A3N6NXM2</accession>